<reference evidence="1 2" key="1">
    <citation type="journal article" date="2020" name="Genome Biol. Evol.">
        <title>A new high-quality draft genome assembly of the Chinese cordyceps Ophiocordyceps sinensis.</title>
        <authorList>
            <person name="Shu R."/>
            <person name="Zhang J."/>
            <person name="Meng Q."/>
            <person name="Zhang H."/>
            <person name="Zhou G."/>
            <person name="Li M."/>
            <person name="Wu P."/>
            <person name="Zhao Y."/>
            <person name="Chen C."/>
            <person name="Qin Q."/>
        </authorList>
    </citation>
    <scope>NUCLEOTIDE SEQUENCE [LARGE SCALE GENOMIC DNA]</scope>
    <source>
        <strain evidence="1 2">IOZ07</strain>
    </source>
</reference>
<gene>
    <name evidence="1" type="ORF">G6O67_003515</name>
</gene>
<protein>
    <submittedName>
        <fullName evidence="1">Uncharacterized protein</fullName>
    </submittedName>
</protein>
<dbReference type="AlphaFoldDB" id="A0A8H4V8D0"/>
<evidence type="ECO:0000313" key="1">
    <source>
        <dbReference type="EMBL" id="KAF4511743.1"/>
    </source>
</evidence>
<accession>A0A8H4V8D0</accession>
<dbReference type="EMBL" id="JAAVMX010000003">
    <property type="protein sequence ID" value="KAF4511743.1"/>
    <property type="molecule type" value="Genomic_DNA"/>
</dbReference>
<organism evidence="1 2">
    <name type="scientific">Ophiocordyceps sinensis</name>
    <dbReference type="NCBI Taxonomy" id="72228"/>
    <lineage>
        <taxon>Eukaryota</taxon>
        <taxon>Fungi</taxon>
        <taxon>Dikarya</taxon>
        <taxon>Ascomycota</taxon>
        <taxon>Pezizomycotina</taxon>
        <taxon>Sordariomycetes</taxon>
        <taxon>Hypocreomycetidae</taxon>
        <taxon>Hypocreales</taxon>
        <taxon>Ophiocordycipitaceae</taxon>
        <taxon>Ophiocordyceps</taxon>
    </lineage>
</organism>
<dbReference type="OrthoDB" id="10636262at2759"/>
<evidence type="ECO:0000313" key="2">
    <source>
        <dbReference type="Proteomes" id="UP000557566"/>
    </source>
</evidence>
<comment type="caution">
    <text evidence="1">The sequence shown here is derived from an EMBL/GenBank/DDBJ whole genome shotgun (WGS) entry which is preliminary data.</text>
</comment>
<dbReference type="Proteomes" id="UP000557566">
    <property type="component" value="Unassembled WGS sequence"/>
</dbReference>
<name>A0A8H4V8D0_9HYPO</name>
<sequence>MAAMTAHREEWGVAGAKRSCIKRRAEYRNACQERRKTMARNYAPAEFPPIREWPVHVPNISPRELRLWCQLNTTQFHQQVDKTRGAPALLGPILEDIGKMIGATKERLAWWLELDAQRQGARNDLIGKAAIVASEDWHRRLVLPEGGGDQV</sequence>
<proteinExistence type="predicted"/>
<keyword evidence="2" id="KW-1185">Reference proteome</keyword>